<feature type="domain" description="Orn/DAP/Arg decarboxylase 2 N-terminal" evidence="5">
    <location>
        <begin position="4"/>
        <end position="159"/>
    </location>
</feature>
<dbReference type="PANTHER" id="PTHR11482:SF6">
    <property type="entry name" value="ORNITHINE DECARBOXYLASE 1-RELATED"/>
    <property type="match status" value="1"/>
</dbReference>
<proteinExistence type="inferred from homology"/>
<evidence type="ECO:0000256" key="2">
    <source>
        <dbReference type="ARBA" id="ARBA00008872"/>
    </source>
</evidence>
<dbReference type="Gene3D" id="2.40.37.10">
    <property type="entry name" value="Lyase, Ornithine Decarboxylase, Chain A, domain 1"/>
    <property type="match status" value="1"/>
</dbReference>
<name>A0A6C0AJH1_9ZZZZ</name>
<dbReference type="PRINTS" id="PR01182">
    <property type="entry name" value="ORNDCRBXLASE"/>
</dbReference>
<dbReference type="InterPro" id="IPR002433">
    <property type="entry name" value="Orn_de-COase"/>
</dbReference>
<comment type="cofactor">
    <cofactor evidence="1">
        <name>pyridoxal 5'-phosphate</name>
        <dbReference type="ChEBI" id="CHEBI:597326"/>
    </cofactor>
</comment>
<keyword evidence="4" id="KW-0456">Lyase</keyword>
<sequence length="276" mass="30835">MFKVKKYDIPYMTFDSKIEGIKIKEEQPGTKPILRIFVDDKGGARIPLNSKFGFHLDNIHEMCDREPRFMTYGLAFHVGSDCTSLAAYQSAFETVRAFADVFKHSPSAFTPDLLDIGGGFSGSAANDDFFKKELAPYIRDQAKTLPFKRVIAEPGRFFAEECCTLQVPVIGKKKLPNGKQCITVNESVYGLFSGVLFDGFKPEFKCITRKPWASCDKFTIFGRTCDSADKIAEDVWLPNDIDDSDVLEIKNIGAYSWVTASSFNGFPLPPVEVIPS</sequence>
<evidence type="ECO:0000256" key="4">
    <source>
        <dbReference type="ARBA" id="ARBA00023239"/>
    </source>
</evidence>
<reference evidence="6" key="1">
    <citation type="journal article" date="2020" name="Nature">
        <title>Giant virus diversity and host interactions through global metagenomics.</title>
        <authorList>
            <person name="Schulz F."/>
            <person name="Roux S."/>
            <person name="Paez-Espino D."/>
            <person name="Jungbluth S."/>
            <person name="Walsh D.A."/>
            <person name="Denef V.J."/>
            <person name="McMahon K.D."/>
            <person name="Konstantinidis K.T."/>
            <person name="Eloe-Fadrosh E.A."/>
            <person name="Kyrpides N.C."/>
            <person name="Woyke T."/>
        </authorList>
    </citation>
    <scope>NUCLEOTIDE SEQUENCE</scope>
    <source>
        <strain evidence="6">GVMAG-S-1035303-20</strain>
    </source>
</reference>
<dbReference type="InterPro" id="IPR009006">
    <property type="entry name" value="Ala_racemase/Decarboxylase_C"/>
</dbReference>
<evidence type="ECO:0000259" key="5">
    <source>
        <dbReference type="Pfam" id="PF02784"/>
    </source>
</evidence>
<dbReference type="GO" id="GO:0005737">
    <property type="term" value="C:cytoplasm"/>
    <property type="evidence" value="ECO:0007669"/>
    <property type="project" value="TreeGrafter"/>
</dbReference>
<keyword evidence="3" id="KW-0663">Pyridoxal phosphate</keyword>
<dbReference type="GO" id="GO:0004586">
    <property type="term" value="F:ornithine decarboxylase activity"/>
    <property type="evidence" value="ECO:0007669"/>
    <property type="project" value="TreeGrafter"/>
</dbReference>
<evidence type="ECO:0000256" key="1">
    <source>
        <dbReference type="ARBA" id="ARBA00001933"/>
    </source>
</evidence>
<dbReference type="Pfam" id="PF02784">
    <property type="entry name" value="Orn_Arg_deC_N"/>
    <property type="match status" value="1"/>
</dbReference>
<dbReference type="InterPro" id="IPR000183">
    <property type="entry name" value="Orn/DAP/Arg_de-COase"/>
</dbReference>
<dbReference type="SUPFAM" id="SSF50621">
    <property type="entry name" value="Alanine racemase C-terminal domain-like"/>
    <property type="match status" value="1"/>
</dbReference>
<dbReference type="PRINTS" id="PR01179">
    <property type="entry name" value="ODADCRBXLASE"/>
</dbReference>
<dbReference type="EMBL" id="MN740650">
    <property type="protein sequence ID" value="QHS79613.1"/>
    <property type="molecule type" value="Genomic_DNA"/>
</dbReference>
<dbReference type="PANTHER" id="PTHR11482">
    <property type="entry name" value="ARGININE/DIAMINOPIMELATE/ORNITHINE DECARBOXYLASE"/>
    <property type="match status" value="1"/>
</dbReference>
<dbReference type="InterPro" id="IPR029066">
    <property type="entry name" value="PLP-binding_barrel"/>
</dbReference>
<evidence type="ECO:0000256" key="3">
    <source>
        <dbReference type="ARBA" id="ARBA00022898"/>
    </source>
</evidence>
<organism evidence="6">
    <name type="scientific">viral metagenome</name>
    <dbReference type="NCBI Taxonomy" id="1070528"/>
    <lineage>
        <taxon>unclassified sequences</taxon>
        <taxon>metagenomes</taxon>
        <taxon>organismal metagenomes</taxon>
    </lineage>
</organism>
<evidence type="ECO:0000313" key="6">
    <source>
        <dbReference type="EMBL" id="QHS79613.1"/>
    </source>
</evidence>
<dbReference type="GO" id="GO:0033387">
    <property type="term" value="P:putrescine biosynthetic process from arginine, via ornithine"/>
    <property type="evidence" value="ECO:0007669"/>
    <property type="project" value="TreeGrafter"/>
</dbReference>
<accession>A0A6C0AJH1</accession>
<dbReference type="InterPro" id="IPR022644">
    <property type="entry name" value="De-COase2_N"/>
</dbReference>
<comment type="similarity">
    <text evidence="2">Belongs to the Orn/Lys/Arg decarboxylase class-II family.</text>
</comment>
<dbReference type="Gene3D" id="3.20.20.10">
    <property type="entry name" value="Alanine racemase"/>
    <property type="match status" value="1"/>
</dbReference>
<protein>
    <recommendedName>
        <fullName evidence="5">Orn/DAP/Arg decarboxylase 2 N-terminal domain-containing protein</fullName>
    </recommendedName>
</protein>
<dbReference type="SUPFAM" id="SSF51419">
    <property type="entry name" value="PLP-binding barrel"/>
    <property type="match status" value="1"/>
</dbReference>
<dbReference type="AlphaFoldDB" id="A0A6C0AJH1"/>